<evidence type="ECO:0000256" key="2">
    <source>
        <dbReference type="SAM" id="Phobius"/>
    </source>
</evidence>
<feature type="domain" description="Anti-sigma K factor RskA C-terminal" evidence="3">
    <location>
        <begin position="96"/>
        <end position="245"/>
    </location>
</feature>
<keyword evidence="1" id="KW-0175">Coiled coil</keyword>
<name>A0ABQ5ML15_9FLAO</name>
<dbReference type="PANTHER" id="PTHR37461">
    <property type="entry name" value="ANTI-SIGMA-K FACTOR RSKA"/>
    <property type="match status" value="1"/>
</dbReference>
<feature type="coiled-coil region" evidence="1">
    <location>
        <begin position="108"/>
        <end position="145"/>
    </location>
</feature>
<dbReference type="InterPro" id="IPR018764">
    <property type="entry name" value="RskA_C"/>
</dbReference>
<sequence>MTPEELITSGQLELFVYGSLSPEENEEIIQMAKQHEIIREEIAAIETALYRLSTYSSPYLSARNYERIKAALNISSRSIGKTYKTHAFIGYAASILFLIGLGFVFYNYNIATENYEVVSTEKTELKNEVEKLNREKAVLNEIRETTYTRVALGGQTVAPNSSASIYWDQESHQVYVDVKNLPEPPEGKVYQVWSLQLEPALVPTSIGVLDGYVNSDIKIFKIDNVTEAQGFGITLEPEGGSETPTLTQLYTLGKV</sequence>
<protein>
    <recommendedName>
        <fullName evidence="3">Anti-sigma K factor RskA C-terminal domain-containing protein</fullName>
    </recommendedName>
</protein>
<evidence type="ECO:0000313" key="4">
    <source>
        <dbReference type="EMBL" id="GLB49991.1"/>
    </source>
</evidence>
<gene>
    <name evidence="4" type="ORF">Y10_23590</name>
</gene>
<dbReference type="InterPro" id="IPR051474">
    <property type="entry name" value="Anti-sigma-K/W_factor"/>
</dbReference>
<dbReference type="Pfam" id="PF10099">
    <property type="entry name" value="RskA_C"/>
    <property type="match status" value="1"/>
</dbReference>
<keyword evidence="2" id="KW-1133">Transmembrane helix</keyword>
<dbReference type="EMBL" id="BRVO01000002">
    <property type="protein sequence ID" value="GLB49991.1"/>
    <property type="molecule type" value="Genomic_DNA"/>
</dbReference>
<organism evidence="4 5">
    <name type="scientific">Neptunitalea lumnitzerae</name>
    <dbReference type="NCBI Taxonomy" id="2965509"/>
    <lineage>
        <taxon>Bacteria</taxon>
        <taxon>Pseudomonadati</taxon>
        <taxon>Bacteroidota</taxon>
        <taxon>Flavobacteriia</taxon>
        <taxon>Flavobacteriales</taxon>
        <taxon>Flavobacteriaceae</taxon>
        <taxon>Neptunitalea</taxon>
    </lineage>
</organism>
<evidence type="ECO:0000256" key="1">
    <source>
        <dbReference type="SAM" id="Coils"/>
    </source>
</evidence>
<accession>A0ABQ5ML15</accession>
<dbReference type="RefSeq" id="WP_281765608.1">
    <property type="nucleotide sequence ID" value="NZ_BRVO01000002.1"/>
</dbReference>
<dbReference type="PANTHER" id="PTHR37461:SF1">
    <property type="entry name" value="ANTI-SIGMA-K FACTOR RSKA"/>
    <property type="match status" value="1"/>
</dbReference>
<evidence type="ECO:0000259" key="3">
    <source>
        <dbReference type="Pfam" id="PF10099"/>
    </source>
</evidence>
<keyword evidence="2" id="KW-0812">Transmembrane</keyword>
<dbReference type="Proteomes" id="UP001143543">
    <property type="component" value="Unassembled WGS sequence"/>
</dbReference>
<evidence type="ECO:0000313" key="5">
    <source>
        <dbReference type="Proteomes" id="UP001143543"/>
    </source>
</evidence>
<feature type="transmembrane region" description="Helical" evidence="2">
    <location>
        <begin position="87"/>
        <end position="108"/>
    </location>
</feature>
<comment type="caution">
    <text evidence="4">The sequence shown here is derived from an EMBL/GenBank/DDBJ whole genome shotgun (WGS) entry which is preliminary data.</text>
</comment>
<reference evidence="4" key="1">
    <citation type="submission" date="2022-07" db="EMBL/GenBank/DDBJ databases">
        <title>Taxonomy of Novel Oxalotrophic and Methylotrophic Bacteria.</title>
        <authorList>
            <person name="Sahin N."/>
            <person name="Tani A."/>
        </authorList>
    </citation>
    <scope>NUCLEOTIDE SEQUENCE</scope>
    <source>
        <strain evidence="4">Y10</strain>
    </source>
</reference>
<keyword evidence="5" id="KW-1185">Reference proteome</keyword>
<keyword evidence="2" id="KW-0472">Membrane</keyword>
<proteinExistence type="predicted"/>